<evidence type="ECO:0000256" key="7">
    <source>
        <dbReference type="SAM" id="SignalP"/>
    </source>
</evidence>
<dbReference type="InterPro" id="IPR016286">
    <property type="entry name" value="FUC_metazoa-typ"/>
</dbReference>
<feature type="domain" description="Glycoside hydrolase family 29 N-terminal" evidence="8">
    <location>
        <begin position="17"/>
        <end position="353"/>
    </location>
</feature>
<evidence type="ECO:0000259" key="8">
    <source>
        <dbReference type="Pfam" id="PF01120"/>
    </source>
</evidence>
<dbReference type="Pfam" id="PF01120">
    <property type="entry name" value="Alpha_L_fucos"/>
    <property type="match status" value="1"/>
</dbReference>
<evidence type="ECO:0000313" key="10">
    <source>
        <dbReference type="Proteomes" id="UP001202180"/>
    </source>
</evidence>
<evidence type="ECO:0000256" key="4">
    <source>
        <dbReference type="ARBA" id="ARBA00022729"/>
    </source>
</evidence>
<organism evidence="9 10">
    <name type="scientific">Spirosoma liriopis</name>
    <dbReference type="NCBI Taxonomy" id="2937440"/>
    <lineage>
        <taxon>Bacteria</taxon>
        <taxon>Pseudomonadati</taxon>
        <taxon>Bacteroidota</taxon>
        <taxon>Cytophagia</taxon>
        <taxon>Cytophagales</taxon>
        <taxon>Cytophagaceae</taxon>
        <taxon>Spirosoma</taxon>
    </lineage>
</organism>
<evidence type="ECO:0000256" key="3">
    <source>
        <dbReference type="ARBA" id="ARBA00012662"/>
    </source>
</evidence>
<dbReference type="SMART" id="SM00812">
    <property type="entry name" value="Alpha_L_fucos"/>
    <property type="match status" value="1"/>
</dbReference>
<name>A0ABT0HMB1_9BACT</name>
<evidence type="ECO:0000256" key="1">
    <source>
        <dbReference type="ARBA" id="ARBA00004071"/>
    </source>
</evidence>
<evidence type="ECO:0000313" key="9">
    <source>
        <dbReference type="EMBL" id="MCK8493307.1"/>
    </source>
</evidence>
<dbReference type="EC" id="3.2.1.51" evidence="3"/>
<keyword evidence="10" id="KW-1185">Reference proteome</keyword>
<comment type="caution">
    <text evidence="9">The sequence shown here is derived from an EMBL/GenBank/DDBJ whole genome shotgun (WGS) entry which is preliminary data.</text>
</comment>
<sequence length="448" mass="50487">MRLLLIALCFGILFRSHAQNSYQPTADNLAARKAFQDDKFGMFIHWGVYSILGDGEWIMNQRQIPIKDYEKLPAFFNPTAFDAKEWVAMAKNAGMKYITITSKHHDGFAMYDSKVSDYDIVDRTPYKKDVIKALADECRAQGIKLFFYHSHLDWHHPDYFPRGQTGTTAGRPQSGDFDKYLTYMDTQLTELLTNYGPIGGIWFDGWWDQSAHDKKGPHKTLVDWKLDRTYSLIHKLQPATLIGNNHHVAPFPGEDFQMFEKDLPGQNKTGFSGESIIGQLPLETCETMNGAWGFNIKDNRYKSTKELVQYLVKAAGHNANFLLNVGPMPNGKIQPEFVKTLAEMGQWTQKNGETIYGTRSGPVPARDWGVTTAAGNRVFVHILNWQDRQLTLPSVSAKIRSAKLFADKSPVKFTQSPDGVVLTLNAAPSADAIDTIVELEMAPEVAKK</sequence>
<dbReference type="InterPro" id="IPR057739">
    <property type="entry name" value="Glyco_hydro_29_N"/>
</dbReference>
<accession>A0ABT0HMB1</accession>
<gene>
    <name evidence="9" type="ORF">M0L20_15675</name>
</gene>
<keyword evidence="5" id="KW-0378">Hydrolase</keyword>
<protein>
    <recommendedName>
        <fullName evidence="3">alpha-L-fucosidase</fullName>
        <ecNumber evidence="3">3.2.1.51</ecNumber>
    </recommendedName>
</protein>
<dbReference type="SUPFAM" id="SSF51445">
    <property type="entry name" value="(Trans)glycosidases"/>
    <property type="match status" value="1"/>
</dbReference>
<comment type="function">
    <text evidence="1">Alpha-L-fucosidase is responsible for hydrolyzing the alpha-1,6-linked fucose joined to the reducing-end N-acetylglucosamine of the carbohydrate moieties of glycoproteins.</text>
</comment>
<reference evidence="9 10" key="1">
    <citation type="submission" date="2022-04" db="EMBL/GenBank/DDBJ databases">
        <title>Spirosoma sp. strain RP8 genome sequencing and assembly.</title>
        <authorList>
            <person name="Jung Y."/>
        </authorList>
    </citation>
    <scope>NUCLEOTIDE SEQUENCE [LARGE SCALE GENOMIC DNA]</scope>
    <source>
        <strain evidence="9 10">RP8</strain>
    </source>
</reference>
<proteinExistence type="inferred from homology"/>
<dbReference type="PANTHER" id="PTHR10030">
    <property type="entry name" value="ALPHA-L-FUCOSIDASE"/>
    <property type="match status" value="1"/>
</dbReference>
<dbReference type="RefSeq" id="WP_248477876.1">
    <property type="nucleotide sequence ID" value="NZ_JALPRF010000002.1"/>
</dbReference>
<feature type="signal peptide" evidence="7">
    <location>
        <begin position="1"/>
        <end position="18"/>
    </location>
</feature>
<evidence type="ECO:0000256" key="6">
    <source>
        <dbReference type="ARBA" id="ARBA00023295"/>
    </source>
</evidence>
<keyword evidence="6" id="KW-0326">Glycosidase</keyword>
<dbReference type="PIRSF" id="PIRSF001092">
    <property type="entry name" value="Alpha-L-fucosidase"/>
    <property type="match status" value="1"/>
</dbReference>
<dbReference type="Proteomes" id="UP001202180">
    <property type="component" value="Unassembled WGS sequence"/>
</dbReference>
<evidence type="ECO:0000256" key="5">
    <source>
        <dbReference type="ARBA" id="ARBA00022801"/>
    </source>
</evidence>
<dbReference type="Gene3D" id="3.20.20.80">
    <property type="entry name" value="Glycosidases"/>
    <property type="match status" value="1"/>
</dbReference>
<dbReference type="InterPro" id="IPR000933">
    <property type="entry name" value="Glyco_hydro_29"/>
</dbReference>
<evidence type="ECO:0000256" key="2">
    <source>
        <dbReference type="ARBA" id="ARBA00007951"/>
    </source>
</evidence>
<dbReference type="PANTHER" id="PTHR10030:SF37">
    <property type="entry name" value="ALPHA-L-FUCOSIDASE-RELATED"/>
    <property type="match status" value="1"/>
</dbReference>
<feature type="chain" id="PRO_5046546000" description="alpha-L-fucosidase" evidence="7">
    <location>
        <begin position="19"/>
        <end position="448"/>
    </location>
</feature>
<dbReference type="EMBL" id="JALPRF010000002">
    <property type="protein sequence ID" value="MCK8493307.1"/>
    <property type="molecule type" value="Genomic_DNA"/>
</dbReference>
<keyword evidence="4 7" id="KW-0732">Signal</keyword>
<comment type="similarity">
    <text evidence="2">Belongs to the glycosyl hydrolase 29 family.</text>
</comment>
<dbReference type="PRINTS" id="PR00741">
    <property type="entry name" value="GLHYDRLASE29"/>
</dbReference>
<dbReference type="InterPro" id="IPR017853">
    <property type="entry name" value="GH"/>
</dbReference>